<organism evidence="2 3">
    <name type="scientific">Thermoactinomyces mirandus</name>
    <dbReference type="NCBI Taxonomy" id="2756294"/>
    <lineage>
        <taxon>Bacteria</taxon>
        <taxon>Bacillati</taxon>
        <taxon>Bacillota</taxon>
        <taxon>Bacilli</taxon>
        <taxon>Bacillales</taxon>
        <taxon>Thermoactinomycetaceae</taxon>
        <taxon>Thermoactinomyces</taxon>
    </lineage>
</organism>
<reference evidence="2 3" key="1">
    <citation type="submission" date="2020-07" db="EMBL/GenBank/DDBJ databases">
        <title>Thermoactinomyces phylogeny.</title>
        <authorList>
            <person name="Dunlap C."/>
        </authorList>
    </citation>
    <scope>NUCLEOTIDE SEQUENCE [LARGE SCALE GENOMIC DNA]</scope>
    <source>
        <strain evidence="2 3">AMNI-1</strain>
    </source>
</reference>
<evidence type="ECO:0000313" key="2">
    <source>
        <dbReference type="EMBL" id="MBA4602051.1"/>
    </source>
</evidence>
<name>A0A7W1XRZ3_9BACL</name>
<dbReference type="InterPro" id="IPR001387">
    <property type="entry name" value="Cro/C1-type_HTH"/>
</dbReference>
<dbReference type="Proteomes" id="UP000538292">
    <property type="component" value="Unassembled WGS sequence"/>
</dbReference>
<gene>
    <name evidence="2" type="ORF">H2C83_06915</name>
</gene>
<proteinExistence type="predicted"/>
<comment type="caution">
    <text evidence="2">The sequence shown here is derived from an EMBL/GenBank/DDBJ whole genome shotgun (WGS) entry which is preliminary data.</text>
</comment>
<feature type="domain" description="HTH cro/C1-type" evidence="1">
    <location>
        <begin position="37"/>
        <end position="96"/>
    </location>
</feature>
<dbReference type="CDD" id="cd00093">
    <property type="entry name" value="HTH_XRE"/>
    <property type="match status" value="1"/>
</dbReference>
<dbReference type="Gene3D" id="1.10.260.40">
    <property type="entry name" value="lambda repressor-like DNA-binding domains"/>
    <property type="match status" value="1"/>
</dbReference>
<evidence type="ECO:0000259" key="1">
    <source>
        <dbReference type="PROSITE" id="PS50943"/>
    </source>
</evidence>
<dbReference type="RefSeq" id="WP_181739186.1">
    <property type="nucleotide sequence ID" value="NZ_JACEOL010000023.1"/>
</dbReference>
<dbReference type="GO" id="GO:0003677">
    <property type="term" value="F:DNA binding"/>
    <property type="evidence" value="ECO:0007669"/>
    <property type="project" value="InterPro"/>
</dbReference>
<dbReference type="PROSITE" id="PS50943">
    <property type="entry name" value="HTH_CROC1"/>
    <property type="match status" value="1"/>
</dbReference>
<dbReference type="InterPro" id="IPR010982">
    <property type="entry name" value="Lambda_DNA-bd_dom_sf"/>
</dbReference>
<accession>A0A7W1XRZ3</accession>
<dbReference type="Pfam" id="PF13560">
    <property type="entry name" value="HTH_31"/>
    <property type="match status" value="1"/>
</dbReference>
<evidence type="ECO:0000313" key="3">
    <source>
        <dbReference type="Proteomes" id="UP000538292"/>
    </source>
</evidence>
<dbReference type="EMBL" id="JACEOL010000023">
    <property type="protein sequence ID" value="MBA4602051.1"/>
    <property type="molecule type" value="Genomic_DNA"/>
</dbReference>
<dbReference type="SMART" id="SM00530">
    <property type="entry name" value="HTH_XRE"/>
    <property type="match status" value="1"/>
</dbReference>
<sequence>MSDPNNHEELMELLESVPGVKETVYSFSRLMGRAIFARRVELGLTQKELAQLVQKATGQPMHQSVISRIEGGSIGITSETYDRILRALGMKDIEIIFEPSRETSATLENFSFPCAANDDV</sequence>
<dbReference type="SUPFAM" id="SSF47413">
    <property type="entry name" value="lambda repressor-like DNA-binding domains"/>
    <property type="match status" value="1"/>
</dbReference>
<protein>
    <submittedName>
        <fullName evidence="2">Helix-turn-helix transcriptional regulator</fullName>
    </submittedName>
</protein>
<keyword evidence="3" id="KW-1185">Reference proteome</keyword>
<dbReference type="AlphaFoldDB" id="A0A7W1XRZ3"/>